<evidence type="ECO:0000313" key="2">
    <source>
        <dbReference type="Proteomes" id="UP000887222"/>
    </source>
</evidence>
<gene>
    <name evidence="1" type="ORF">NCCP691_31950</name>
</gene>
<accession>A0ABQ4Q863</accession>
<organism evidence="1 2">
    <name type="scientific">Noviherbaspirillum aridicola</name>
    <dbReference type="NCBI Taxonomy" id="2849687"/>
    <lineage>
        <taxon>Bacteria</taxon>
        <taxon>Pseudomonadati</taxon>
        <taxon>Pseudomonadota</taxon>
        <taxon>Betaproteobacteria</taxon>
        <taxon>Burkholderiales</taxon>
        <taxon>Oxalobacteraceae</taxon>
        <taxon>Noviherbaspirillum</taxon>
    </lineage>
</organism>
<dbReference type="EMBL" id="BPMK01000015">
    <property type="protein sequence ID" value="GIZ53181.1"/>
    <property type="molecule type" value="Genomic_DNA"/>
</dbReference>
<sequence length="72" mass="8071">MSEVNLDTSWSSVTRELARRLAAVGDRLTDEELTSLIELAALSYQKARAEYQASVAYDLLLLRLQGKAQKKD</sequence>
<dbReference type="Proteomes" id="UP000887222">
    <property type="component" value="Unassembled WGS sequence"/>
</dbReference>
<keyword evidence="2" id="KW-1185">Reference proteome</keyword>
<reference evidence="1 2" key="1">
    <citation type="journal article" date="2022" name="Int. J. Syst. Evol. Microbiol.">
        <title>Noviherbaspirillum aridicola sp. nov., isolated from an arid soil in Pakistan.</title>
        <authorList>
            <person name="Khan I.U."/>
            <person name="Saqib M."/>
            <person name="Amin A."/>
            <person name="Hussain F."/>
            <person name="Li L."/>
            <person name="Liu Y.H."/>
            <person name="Fang B.Z."/>
            <person name="Ahmed I."/>
            <person name="Li W.J."/>
        </authorList>
    </citation>
    <scope>NUCLEOTIDE SEQUENCE [LARGE SCALE GENOMIC DNA]</scope>
    <source>
        <strain evidence="1 2">NCCP-691</strain>
    </source>
</reference>
<name>A0ABQ4Q863_9BURK</name>
<proteinExistence type="predicted"/>
<protein>
    <submittedName>
        <fullName evidence="1">Uncharacterized protein</fullName>
    </submittedName>
</protein>
<evidence type="ECO:0000313" key="1">
    <source>
        <dbReference type="EMBL" id="GIZ53181.1"/>
    </source>
</evidence>
<comment type="caution">
    <text evidence="1">The sequence shown here is derived from an EMBL/GenBank/DDBJ whole genome shotgun (WGS) entry which is preliminary data.</text>
</comment>